<dbReference type="Proteomes" id="UP000830542">
    <property type="component" value="Chromosome"/>
</dbReference>
<feature type="transmembrane region" description="Helical" evidence="1">
    <location>
        <begin position="92"/>
        <end position="113"/>
    </location>
</feature>
<reference evidence="3" key="3">
    <citation type="submission" date="2023-12" db="EMBL/GenBank/DDBJ databases">
        <authorList>
            <person name="Sun Q."/>
            <person name="Inoue M."/>
        </authorList>
    </citation>
    <scope>NUCLEOTIDE SEQUENCE</scope>
    <source>
        <strain evidence="3">JCM 12289</strain>
    </source>
</reference>
<feature type="transmembrane region" description="Helical" evidence="1">
    <location>
        <begin position="12"/>
        <end position="38"/>
    </location>
</feature>
<dbReference type="Pfam" id="PF04982">
    <property type="entry name" value="TM_HPP"/>
    <property type="match status" value="1"/>
</dbReference>
<evidence type="ECO:0000313" key="3">
    <source>
        <dbReference type="EMBL" id="GAA0465588.1"/>
    </source>
</evidence>
<accession>A0AAV3SH86</accession>
<dbReference type="AlphaFoldDB" id="A0AAV3SH86"/>
<name>A0AAV3SH86_HALDO</name>
<dbReference type="GeneID" id="71760305"/>
<protein>
    <submittedName>
        <fullName evidence="4">HPP family protein</fullName>
    </submittedName>
</protein>
<feature type="transmembrane region" description="Helical" evidence="1">
    <location>
        <begin position="125"/>
        <end position="151"/>
    </location>
</feature>
<evidence type="ECO:0000256" key="1">
    <source>
        <dbReference type="SAM" id="Phobius"/>
    </source>
</evidence>
<dbReference type="EMBL" id="CP095005">
    <property type="protein sequence ID" value="UOO95235.1"/>
    <property type="molecule type" value="Genomic_DNA"/>
</dbReference>
<feature type="domain" description="HPP transmembrane region" evidence="2">
    <location>
        <begin position="18"/>
        <end position="148"/>
    </location>
</feature>
<dbReference type="Proteomes" id="UP001500962">
    <property type="component" value="Unassembled WGS sequence"/>
</dbReference>
<feature type="transmembrane region" description="Helical" evidence="1">
    <location>
        <begin position="58"/>
        <end position="80"/>
    </location>
</feature>
<keyword evidence="1" id="KW-0472">Membrane</keyword>
<gene>
    <name evidence="3" type="ORF">GCM10008985_23210</name>
    <name evidence="4" type="ORF">MUK72_00615</name>
</gene>
<keyword evidence="1" id="KW-0812">Transmembrane</keyword>
<keyword evidence="5" id="KW-1185">Reference proteome</keyword>
<dbReference type="RefSeq" id="WP_244702666.1">
    <property type="nucleotide sequence ID" value="NZ_BAAADN010000034.1"/>
</dbReference>
<evidence type="ECO:0000313" key="6">
    <source>
        <dbReference type="Proteomes" id="UP001500962"/>
    </source>
</evidence>
<evidence type="ECO:0000259" key="2">
    <source>
        <dbReference type="Pfam" id="PF04982"/>
    </source>
</evidence>
<dbReference type="InterPro" id="IPR058581">
    <property type="entry name" value="TM_HPP"/>
</dbReference>
<organism evidence="3 6">
    <name type="scientific">Halococcus dombrowskii</name>
    <dbReference type="NCBI Taxonomy" id="179637"/>
    <lineage>
        <taxon>Archaea</taxon>
        <taxon>Methanobacteriati</taxon>
        <taxon>Methanobacteriota</taxon>
        <taxon>Stenosarchaea group</taxon>
        <taxon>Halobacteria</taxon>
        <taxon>Halobacteriales</taxon>
        <taxon>Halococcaceae</taxon>
        <taxon>Halococcus</taxon>
    </lineage>
</organism>
<dbReference type="EMBL" id="BAAADN010000034">
    <property type="protein sequence ID" value="GAA0465588.1"/>
    <property type="molecule type" value="Genomic_DNA"/>
</dbReference>
<keyword evidence="1" id="KW-1133">Transmembrane helix</keyword>
<dbReference type="KEGG" id="hdo:MUK72_00615"/>
<sequence length="170" mass="18175">MARYPLGGGVGTYLGFHLFVLGLLSFVTGQPFLIPSLGPSLFLLGTLPDDEMNYPRRIIGGQFIGAVAGFVAFHLIVGGIDPAASPALSLEVFRQVVSSFVAALLSTFGMYLADVQHPPAYATTLIVSLGYLTSPRGVGVFMLAVLIMVGLHEHIGKRGPIWNLPYQQDE</sequence>
<evidence type="ECO:0000313" key="4">
    <source>
        <dbReference type="EMBL" id="UOO95235.1"/>
    </source>
</evidence>
<evidence type="ECO:0000313" key="5">
    <source>
        <dbReference type="Proteomes" id="UP000830542"/>
    </source>
</evidence>
<proteinExistence type="predicted"/>
<reference evidence="3" key="1">
    <citation type="journal article" date="2014" name="Int. J. Syst. Evol. Microbiol.">
        <title>Complete genome sequence of Corynebacterium casei LMG S-19264T (=DSM 44701T), isolated from a smear-ripened cheese.</title>
        <authorList>
            <consortium name="US DOE Joint Genome Institute (JGI-PGF)"/>
            <person name="Walter F."/>
            <person name="Albersmeier A."/>
            <person name="Kalinowski J."/>
            <person name="Ruckert C."/>
        </authorList>
    </citation>
    <scope>NUCLEOTIDE SEQUENCE</scope>
    <source>
        <strain evidence="3">JCM 12289</strain>
    </source>
</reference>
<reference evidence="4" key="2">
    <citation type="submission" date="2022-04" db="EMBL/GenBank/DDBJ databases">
        <title>Sequencing and genomic assembly of Halococcus dombrowskii.</title>
        <authorList>
            <person name="Lim S.W."/>
            <person name="MacLea K.S."/>
        </authorList>
    </citation>
    <scope>NUCLEOTIDE SEQUENCE</scope>
    <source>
        <strain evidence="4">H4</strain>
    </source>
</reference>